<dbReference type="PANTHER" id="PTHR21451:SF19">
    <property type="entry name" value="ACTIVATED IN BLOCKED UNFOLDED PROTEIN RESPONSE"/>
    <property type="match status" value="1"/>
</dbReference>
<accession>A0AAD9DI57</accession>
<gene>
    <name evidence="2" type="ORF">QTG54_000660</name>
</gene>
<evidence type="ECO:0000256" key="1">
    <source>
        <dbReference type="SAM" id="SignalP"/>
    </source>
</evidence>
<dbReference type="GO" id="GO:0031151">
    <property type="term" value="F:histone H3K79 methyltransferase activity"/>
    <property type="evidence" value="ECO:0007669"/>
    <property type="project" value="InterPro"/>
</dbReference>
<feature type="signal peptide" evidence="1">
    <location>
        <begin position="1"/>
        <end position="19"/>
    </location>
</feature>
<keyword evidence="3" id="KW-1185">Reference proteome</keyword>
<dbReference type="InterPro" id="IPR029063">
    <property type="entry name" value="SAM-dependent_MTases_sf"/>
</dbReference>
<proteinExistence type="predicted"/>
<reference evidence="2" key="1">
    <citation type="submission" date="2023-06" db="EMBL/GenBank/DDBJ databases">
        <title>Survivors Of The Sea: Transcriptome response of Skeletonema marinoi to long-term dormancy.</title>
        <authorList>
            <person name="Pinder M.I.M."/>
            <person name="Kourtchenko O."/>
            <person name="Robertson E.K."/>
            <person name="Larsson T."/>
            <person name="Maumus F."/>
            <person name="Osuna-Cruz C.M."/>
            <person name="Vancaester E."/>
            <person name="Stenow R."/>
            <person name="Vandepoele K."/>
            <person name="Ploug H."/>
            <person name="Bruchert V."/>
            <person name="Godhe A."/>
            <person name="Topel M."/>
        </authorList>
    </citation>
    <scope>NUCLEOTIDE SEQUENCE</scope>
    <source>
        <strain evidence="2">R05AC</strain>
    </source>
</reference>
<sequence length="421" mass="47463">MNYCVQLLGAAFIATFVVAFPVSSFSASRILHHTASPARIKSKLHQQRPQKDQVVIEEECLVPEENPNYNPDAKSLSGVRYGLVQKGIDELYPPKELSSRNAKSRTDGYWKYVERGEKPPLEFTYGEFDLFFFGELLDRAWEHYQSTSATDDVDVTDTKPWENKTFIDIGSGTGRLVISAAAMHPHWRTCRGLEILKGIHTESVSIADGCTVSLDEKNELDIQNENVKSILRIPQADTPSDNDERYIPLAPMHMIQGSFTNPYQYLADTDCAFVFSSCMNPGLLEQLSIAIGRQCRPGTIIITTEFPLFLTGHIDPLEDDESMPSGDYEIELLEKIDGWCWLMGGESTAYIHRVKSSLSNLYGGPKERPRLSLEEEAYQLVQLMEGEGLTDTKVFMRNVLNNMIFNDVPPEFLPELDDDEA</sequence>
<dbReference type="GO" id="GO:0051726">
    <property type="term" value="P:regulation of cell cycle"/>
    <property type="evidence" value="ECO:0007669"/>
    <property type="project" value="InterPro"/>
</dbReference>
<evidence type="ECO:0000313" key="3">
    <source>
        <dbReference type="Proteomes" id="UP001224775"/>
    </source>
</evidence>
<keyword evidence="1" id="KW-0732">Signal</keyword>
<comment type="caution">
    <text evidence="2">The sequence shown here is derived from an EMBL/GenBank/DDBJ whole genome shotgun (WGS) entry which is preliminary data.</text>
</comment>
<evidence type="ECO:0000313" key="2">
    <source>
        <dbReference type="EMBL" id="KAK1748721.1"/>
    </source>
</evidence>
<protein>
    <submittedName>
        <fullName evidence="2">Uncharacterized protein</fullName>
    </submittedName>
</protein>
<dbReference type="InterPro" id="IPR030445">
    <property type="entry name" value="H3-K79_meTrfase"/>
</dbReference>
<dbReference type="PANTHER" id="PTHR21451">
    <property type="entry name" value="HISTONE H3 METHYLTRANSFERASE"/>
    <property type="match status" value="1"/>
</dbReference>
<name>A0AAD9DI57_9STRA</name>
<dbReference type="SUPFAM" id="SSF53335">
    <property type="entry name" value="S-adenosyl-L-methionine-dependent methyltransferases"/>
    <property type="match status" value="1"/>
</dbReference>
<dbReference type="Gene3D" id="3.40.50.150">
    <property type="entry name" value="Vaccinia Virus protein VP39"/>
    <property type="match status" value="1"/>
</dbReference>
<feature type="chain" id="PRO_5042209539" evidence="1">
    <location>
        <begin position="20"/>
        <end position="421"/>
    </location>
</feature>
<dbReference type="EMBL" id="JATAAI010000001">
    <property type="protein sequence ID" value="KAK1748721.1"/>
    <property type="molecule type" value="Genomic_DNA"/>
</dbReference>
<organism evidence="2 3">
    <name type="scientific">Skeletonema marinoi</name>
    <dbReference type="NCBI Taxonomy" id="267567"/>
    <lineage>
        <taxon>Eukaryota</taxon>
        <taxon>Sar</taxon>
        <taxon>Stramenopiles</taxon>
        <taxon>Ochrophyta</taxon>
        <taxon>Bacillariophyta</taxon>
        <taxon>Coscinodiscophyceae</taxon>
        <taxon>Thalassiosirophycidae</taxon>
        <taxon>Thalassiosirales</taxon>
        <taxon>Skeletonemataceae</taxon>
        <taxon>Skeletonema</taxon>
        <taxon>Skeletonema marinoi-dohrnii complex</taxon>
    </lineage>
</organism>
<dbReference type="AlphaFoldDB" id="A0AAD9DI57"/>
<dbReference type="Proteomes" id="UP001224775">
    <property type="component" value="Unassembled WGS sequence"/>
</dbReference>